<evidence type="ECO:0000256" key="3">
    <source>
        <dbReference type="ARBA" id="ARBA00022475"/>
    </source>
</evidence>
<dbReference type="KEGG" id="acs:100560590"/>
<evidence type="ECO:0000256" key="5">
    <source>
        <dbReference type="ARBA" id="ARBA00022729"/>
    </source>
</evidence>
<dbReference type="PANTHER" id="PTHR16983:SF30">
    <property type="entry name" value="LYMPHOCYTE ANTIGEN 6 COMPLEX, LOCUS E-RELATED"/>
    <property type="match status" value="1"/>
</dbReference>
<keyword evidence="8" id="KW-0325">Glycoprotein</keyword>
<evidence type="ECO:0000256" key="6">
    <source>
        <dbReference type="ARBA" id="ARBA00023136"/>
    </source>
</evidence>
<dbReference type="InterPro" id="IPR045860">
    <property type="entry name" value="Snake_toxin-like_sf"/>
</dbReference>
<evidence type="ECO:0000313" key="12">
    <source>
        <dbReference type="Proteomes" id="UP000001646"/>
    </source>
</evidence>
<evidence type="ECO:0000256" key="4">
    <source>
        <dbReference type="ARBA" id="ARBA00022525"/>
    </source>
</evidence>
<dbReference type="SMART" id="SM00134">
    <property type="entry name" value="LU"/>
    <property type="match status" value="1"/>
</dbReference>
<protein>
    <recommendedName>
        <fullName evidence="10">UPAR/Ly6 domain-containing protein</fullName>
    </recommendedName>
</protein>
<feature type="chain" id="PRO_5032675908" description="UPAR/Ly6 domain-containing protein" evidence="9">
    <location>
        <begin position="21"/>
        <end position="126"/>
    </location>
</feature>
<reference evidence="11" key="1">
    <citation type="submission" date="2009-12" db="EMBL/GenBank/DDBJ databases">
        <title>The Genome Sequence of Anolis carolinensis (Green Anole Lizard).</title>
        <authorList>
            <consortium name="The Genome Sequencing Platform"/>
            <person name="Di Palma F."/>
            <person name="Alfoldi J."/>
            <person name="Heiman D."/>
            <person name="Young S."/>
            <person name="Grabherr M."/>
            <person name="Johnson J."/>
            <person name="Lander E.S."/>
            <person name="Lindblad-Toh K."/>
        </authorList>
    </citation>
    <scope>NUCLEOTIDE SEQUENCE [LARGE SCALE GENOMIC DNA]</scope>
    <source>
        <strain evidence="11">JBL SC #1</strain>
    </source>
</reference>
<dbReference type="InterPro" id="IPR035076">
    <property type="entry name" value="Toxin/TOLIP"/>
</dbReference>
<evidence type="ECO:0000256" key="1">
    <source>
        <dbReference type="ARBA" id="ARBA00004236"/>
    </source>
</evidence>
<evidence type="ECO:0000256" key="2">
    <source>
        <dbReference type="ARBA" id="ARBA00004613"/>
    </source>
</evidence>
<dbReference type="InterPro" id="IPR051110">
    <property type="entry name" value="Ly-6/neurotoxin-like_GPI-ap"/>
</dbReference>
<keyword evidence="4" id="KW-0964">Secreted</keyword>
<dbReference type="GeneTree" id="ENSGT00940000153378"/>
<sequence>MKASFAALIAALLCVERVSALMCFTCDNAESNWDCLSMKSCADTDKYCMTKYFSGGVGNSHKQSISKGCSATCPQGGIDLGVMAFSMKCCESSLCNTSGAISVKSSTLMLAVGTLASLFYIFGARL</sequence>
<evidence type="ECO:0000256" key="8">
    <source>
        <dbReference type="ARBA" id="ARBA00023180"/>
    </source>
</evidence>
<reference evidence="11" key="3">
    <citation type="submission" date="2025-09" db="UniProtKB">
        <authorList>
            <consortium name="Ensembl"/>
        </authorList>
    </citation>
    <scope>IDENTIFICATION</scope>
</reference>
<dbReference type="OrthoDB" id="6223185at2759"/>
<dbReference type="FunFam" id="2.10.60.10:FF:000003">
    <property type="entry name" value="lymphocyte antigen 6E isoform X1"/>
    <property type="match status" value="1"/>
</dbReference>
<feature type="domain" description="UPAR/Ly6" evidence="10">
    <location>
        <begin position="21"/>
        <end position="110"/>
    </location>
</feature>
<dbReference type="PANTHER" id="PTHR16983">
    <property type="entry name" value="UPAR/LY6 DOMAIN-CONTAINING PROTEIN"/>
    <property type="match status" value="1"/>
</dbReference>
<comment type="subcellular location">
    <subcellularLocation>
        <location evidence="1">Cell membrane</location>
    </subcellularLocation>
    <subcellularLocation>
        <location evidence="2">Secreted</location>
    </subcellularLocation>
</comment>
<dbReference type="AlphaFoldDB" id="A0A803SX93"/>
<evidence type="ECO:0000256" key="7">
    <source>
        <dbReference type="ARBA" id="ARBA00023157"/>
    </source>
</evidence>
<dbReference type="GO" id="GO:0005886">
    <property type="term" value="C:plasma membrane"/>
    <property type="evidence" value="ECO:0000318"/>
    <property type="project" value="GO_Central"/>
</dbReference>
<accession>A0A803SX93</accession>
<dbReference type="InterPro" id="IPR016054">
    <property type="entry name" value="LY6_UPA_recep-like"/>
</dbReference>
<dbReference type="InParanoid" id="A0A803SX93"/>
<dbReference type="RefSeq" id="XP_003223969.1">
    <property type="nucleotide sequence ID" value="XM_003223921.4"/>
</dbReference>
<dbReference type="Gene3D" id="2.10.60.10">
    <property type="entry name" value="CD59"/>
    <property type="match status" value="1"/>
</dbReference>
<feature type="signal peptide" evidence="9">
    <location>
        <begin position="1"/>
        <end position="20"/>
    </location>
</feature>
<dbReference type="GO" id="GO:0005576">
    <property type="term" value="C:extracellular region"/>
    <property type="evidence" value="ECO:0007669"/>
    <property type="project" value="UniProtKB-SubCell"/>
</dbReference>
<evidence type="ECO:0000256" key="9">
    <source>
        <dbReference type="SAM" id="SignalP"/>
    </source>
</evidence>
<organism evidence="11 12">
    <name type="scientific">Anolis carolinensis</name>
    <name type="common">Green anole</name>
    <name type="synonym">American chameleon</name>
    <dbReference type="NCBI Taxonomy" id="28377"/>
    <lineage>
        <taxon>Eukaryota</taxon>
        <taxon>Metazoa</taxon>
        <taxon>Chordata</taxon>
        <taxon>Craniata</taxon>
        <taxon>Vertebrata</taxon>
        <taxon>Euteleostomi</taxon>
        <taxon>Lepidosauria</taxon>
        <taxon>Squamata</taxon>
        <taxon>Bifurcata</taxon>
        <taxon>Unidentata</taxon>
        <taxon>Episquamata</taxon>
        <taxon>Toxicofera</taxon>
        <taxon>Iguania</taxon>
        <taxon>Dactyloidae</taxon>
        <taxon>Anolis</taxon>
    </lineage>
</organism>
<gene>
    <name evidence="11" type="primary">LOC100560590</name>
</gene>
<keyword evidence="12" id="KW-1185">Reference proteome</keyword>
<dbReference type="SUPFAM" id="SSF57302">
    <property type="entry name" value="Snake toxin-like"/>
    <property type="match status" value="1"/>
</dbReference>
<reference evidence="11" key="2">
    <citation type="submission" date="2025-08" db="UniProtKB">
        <authorList>
            <consortium name="Ensembl"/>
        </authorList>
    </citation>
    <scope>IDENTIFICATION</scope>
</reference>
<name>A0A803SX93_ANOCA</name>
<evidence type="ECO:0000259" key="10">
    <source>
        <dbReference type="SMART" id="SM00134"/>
    </source>
</evidence>
<dbReference type="Pfam" id="PF00087">
    <property type="entry name" value="Toxin_TOLIP"/>
    <property type="match status" value="1"/>
</dbReference>
<dbReference type="GeneID" id="100560590"/>
<keyword evidence="3" id="KW-1003">Cell membrane</keyword>
<dbReference type="Ensembl" id="ENSACAT00000046197.1">
    <property type="protein sequence ID" value="ENSACAP00000027583.1"/>
    <property type="gene ID" value="ENSACAG00000045058.1"/>
</dbReference>
<dbReference type="Proteomes" id="UP000001646">
    <property type="component" value="Unplaced"/>
</dbReference>
<proteinExistence type="predicted"/>
<evidence type="ECO:0000313" key="11">
    <source>
        <dbReference type="Ensembl" id="ENSACAP00000027583.1"/>
    </source>
</evidence>
<keyword evidence="5 9" id="KW-0732">Signal</keyword>
<keyword evidence="7" id="KW-1015">Disulfide bond</keyword>
<keyword evidence="6" id="KW-0472">Membrane</keyword>
<dbReference type="CDD" id="cd23543">
    <property type="entry name" value="TFP_LU_ECD_Ly6E"/>
    <property type="match status" value="1"/>
</dbReference>